<reference evidence="4" key="1">
    <citation type="submission" date="2015-04" db="EMBL/GenBank/DDBJ databases">
        <authorList>
            <person name="Schardt J."/>
            <person name="Mueller-Herbst S."/>
            <person name="Scherer S."/>
            <person name="Huptas C."/>
        </authorList>
    </citation>
    <scope>NUCLEOTIDE SEQUENCE [LARGE SCALE GENOMIC DNA]</scope>
    <source>
        <strain evidence="4">Kiel-L1</strain>
    </source>
</reference>
<evidence type="ECO:0000313" key="3">
    <source>
        <dbReference type="EMBL" id="RDX02220.1"/>
    </source>
</evidence>
<dbReference type="RefSeq" id="WP_115751893.1">
    <property type="nucleotide sequence ID" value="NZ_LARY01000001.1"/>
</dbReference>
<evidence type="ECO:0000313" key="4">
    <source>
        <dbReference type="Proteomes" id="UP000257055"/>
    </source>
</evidence>
<dbReference type="Pfam" id="PF20622">
    <property type="entry name" value="Big_15"/>
    <property type="match status" value="2"/>
</dbReference>
<feature type="signal peptide" evidence="1">
    <location>
        <begin position="1"/>
        <end position="31"/>
    </location>
</feature>
<accession>A0A3D8TTB9</accession>
<dbReference type="EMBL" id="LARY01000001">
    <property type="protein sequence ID" value="RDX02220.1"/>
    <property type="molecule type" value="Genomic_DNA"/>
</dbReference>
<evidence type="ECO:0000259" key="2">
    <source>
        <dbReference type="Pfam" id="PF20622"/>
    </source>
</evidence>
<name>A0A3D8TTB9_9LIST</name>
<keyword evidence="1" id="KW-0732">Signal</keyword>
<feature type="chain" id="PRO_5017577391" description="Bacterial Ig domain-containing protein" evidence="1">
    <location>
        <begin position="32"/>
        <end position="654"/>
    </location>
</feature>
<evidence type="ECO:0000256" key="1">
    <source>
        <dbReference type="SAM" id="SignalP"/>
    </source>
</evidence>
<dbReference type="Proteomes" id="UP000257055">
    <property type="component" value="Unassembled WGS sequence"/>
</dbReference>
<comment type="caution">
    <text evidence="3">The sequence shown here is derived from an EMBL/GenBank/DDBJ whole genome shotgun (WGS) entry which is preliminary data.</text>
</comment>
<gene>
    <name evidence="3" type="ORF">UR08_01425</name>
</gene>
<dbReference type="AlphaFoldDB" id="A0A3D8TTB9"/>
<dbReference type="InterPro" id="IPR046746">
    <property type="entry name" value="Big_15"/>
</dbReference>
<proteinExistence type="predicted"/>
<feature type="domain" description="Bacterial Ig" evidence="2">
    <location>
        <begin position="560"/>
        <end position="640"/>
    </location>
</feature>
<sequence length="654" mass="71178">MKSRLKHASKITAIALLMASVGFSTAYPVQAAEGNNLTKQEIIEEGKQKAAKFELSAKEEKAVKENTRAIVTADNTITSLMLKKRNTTANLKTEFTYTPKANAASPYDGGTLNLYARIPMQGNVFNRSILPTNGIEHIKNFEEGNYGARVKFVFPKGVDAKAMVETIDWQATQKTTKNDFYIKAIGIPTPVHLTWGIKFDQTSVIVNNQKPNEFSIVVRGIKKAEVSDAEWEKYNPAVTYGALAFIGALPGGGILGNMDGWVEGAIKFDMSKYLGNTDDVTKNKELTAKRLFPDENHMAKYTMNVLDQNALIASTSGKGNISKAEVRGGHEYDNPQTSNGVPTWDSYLSIWDNEQGYNTNTIEEDLVPGEKNALPGNSIFNRNIAMKNGDNFNDFKKNRFDRVINYFTKENVTNGYIGLIDSVSVSHTPTKVGNGTTEVKYTGNVRYTDGQTRELIPNHLNVTNGSSSSNTQGNISPNAYRVGELNMTGAYTGDVSWARLYVNGTPVRSGGTFNNGQFTFYAGGLNVRPSDRVTFNVYDKNNKLLQGNVSVQIVQGVTGGAIYPGAYTVGSSGILGSYTGDVSLAHLLVNGRSISWGGSFSNGQFSYYVKPGSIKLGDFVALEAYDKSGKKLDSKLVLVNSSRSGVLTSAGLVK</sequence>
<protein>
    <recommendedName>
        <fullName evidence="2">Bacterial Ig domain-containing protein</fullName>
    </recommendedName>
</protein>
<keyword evidence="4" id="KW-1185">Reference proteome</keyword>
<organism evidence="3 4">
    <name type="scientific">Listeria kieliensis</name>
    <dbReference type="NCBI Taxonomy" id="1621700"/>
    <lineage>
        <taxon>Bacteria</taxon>
        <taxon>Bacillati</taxon>
        <taxon>Bacillota</taxon>
        <taxon>Bacilli</taxon>
        <taxon>Bacillales</taxon>
        <taxon>Listeriaceae</taxon>
        <taxon>Listeria</taxon>
    </lineage>
</organism>
<feature type="domain" description="Bacterial Ig" evidence="2">
    <location>
        <begin position="473"/>
        <end position="553"/>
    </location>
</feature>